<proteinExistence type="predicted"/>
<evidence type="ECO:0000256" key="1">
    <source>
        <dbReference type="SAM" id="Phobius"/>
    </source>
</evidence>
<dbReference type="Proteomes" id="UP001214250">
    <property type="component" value="Chromosome 1"/>
</dbReference>
<keyword evidence="1" id="KW-0472">Membrane</keyword>
<keyword evidence="3" id="KW-1185">Reference proteome</keyword>
<gene>
    <name evidence="2" type="ORF">PQO03_01985</name>
</gene>
<keyword evidence="1" id="KW-0812">Transmembrane</keyword>
<feature type="transmembrane region" description="Helical" evidence="1">
    <location>
        <begin position="10"/>
        <end position="27"/>
    </location>
</feature>
<dbReference type="RefSeq" id="WP_274150797.1">
    <property type="nucleotide sequence ID" value="NZ_CP117811.1"/>
</dbReference>
<feature type="transmembrane region" description="Helical" evidence="1">
    <location>
        <begin position="116"/>
        <end position="136"/>
    </location>
</feature>
<dbReference type="PROSITE" id="PS51257">
    <property type="entry name" value="PROKAR_LIPOPROTEIN"/>
    <property type="match status" value="1"/>
</dbReference>
<protein>
    <recommendedName>
        <fullName evidence="4">MotA/TolQ/ExbB proton channel domain-containing protein</fullName>
    </recommendedName>
</protein>
<sequence length="147" mass="16339">MKTQSADFPFYLWILCGCLIPFSKFYSEYADDVYFLVMNCLASICVGKLLSGICEGMAKHFESVDELALANEAKIISKALVFLPVTFVIVLAYLLMSLQSGLNGLLLVGDLTLVTKFPVIMMIGAVFPIILICRALKIIDKREKKND</sequence>
<name>A0ABY7VV17_9BACT</name>
<organism evidence="2 3">
    <name type="scientific">Lentisphaera profundi</name>
    <dbReference type="NCBI Taxonomy" id="1658616"/>
    <lineage>
        <taxon>Bacteria</taxon>
        <taxon>Pseudomonadati</taxon>
        <taxon>Lentisphaerota</taxon>
        <taxon>Lentisphaeria</taxon>
        <taxon>Lentisphaerales</taxon>
        <taxon>Lentisphaeraceae</taxon>
        <taxon>Lentisphaera</taxon>
    </lineage>
</organism>
<evidence type="ECO:0008006" key="4">
    <source>
        <dbReference type="Google" id="ProtNLM"/>
    </source>
</evidence>
<feature type="transmembrane region" description="Helical" evidence="1">
    <location>
        <begin position="75"/>
        <end position="96"/>
    </location>
</feature>
<accession>A0ABY7VV17</accession>
<keyword evidence="1" id="KW-1133">Transmembrane helix</keyword>
<evidence type="ECO:0000313" key="2">
    <source>
        <dbReference type="EMBL" id="WDE96732.1"/>
    </source>
</evidence>
<reference evidence="2 3" key="1">
    <citation type="submission" date="2023-02" db="EMBL/GenBank/DDBJ databases">
        <title>Genome sequence of Lentisphaera profundi SAORIC-696.</title>
        <authorList>
            <person name="Kim e."/>
            <person name="Cho J.-C."/>
            <person name="Choi A."/>
            <person name="Kang I."/>
        </authorList>
    </citation>
    <scope>NUCLEOTIDE SEQUENCE [LARGE SCALE GENOMIC DNA]</scope>
    <source>
        <strain evidence="2 3">SAORIC-696</strain>
    </source>
</reference>
<evidence type="ECO:0000313" key="3">
    <source>
        <dbReference type="Proteomes" id="UP001214250"/>
    </source>
</evidence>
<dbReference type="EMBL" id="CP117811">
    <property type="protein sequence ID" value="WDE96732.1"/>
    <property type="molecule type" value="Genomic_DNA"/>
</dbReference>